<feature type="region of interest" description="Disordered" evidence="1">
    <location>
        <begin position="1"/>
        <end position="54"/>
    </location>
</feature>
<feature type="compositionally biased region" description="Polar residues" evidence="1">
    <location>
        <begin position="38"/>
        <end position="51"/>
    </location>
</feature>
<feature type="compositionally biased region" description="Low complexity" evidence="1">
    <location>
        <begin position="1"/>
        <end position="18"/>
    </location>
</feature>
<evidence type="ECO:0000256" key="1">
    <source>
        <dbReference type="SAM" id="MobiDB-lite"/>
    </source>
</evidence>
<dbReference type="Proteomes" id="UP001166286">
    <property type="component" value="Unassembled WGS sequence"/>
</dbReference>
<dbReference type="AlphaFoldDB" id="A0AA39QY85"/>
<organism evidence="2 3">
    <name type="scientific">Cladonia borealis</name>
    <dbReference type="NCBI Taxonomy" id="184061"/>
    <lineage>
        <taxon>Eukaryota</taxon>
        <taxon>Fungi</taxon>
        <taxon>Dikarya</taxon>
        <taxon>Ascomycota</taxon>
        <taxon>Pezizomycotina</taxon>
        <taxon>Lecanoromycetes</taxon>
        <taxon>OSLEUM clade</taxon>
        <taxon>Lecanoromycetidae</taxon>
        <taxon>Lecanorales</taxon>
        <taxon>Lecanorineae</taxon>
        <taxon>Cladoniaceae</taxon>
        <taxon>Cladonia</taxon>
    </lineage>
</organism>
<evidence type="ECO:0000313" key="3">
    <source>
        <dbReference type="Proteomes" id="UP001166286"/>
    </source>
</evidence>
<reference evidence="2" key="1">
    <citation type="submission" date="2023-03" db="EMBL/GenBank/DDBJ databases">
        <title>Complete genome of Cladonia borealis.</title>
        <authorList>
            <person name="Park H."/>
        </authorList>
    </citation>
    <scope>NUCLEOTIDE SEQUENCE</scope>
    <source>
        <strain evidence="2">ANT050790</strain>
    </source>
</reference>
<comment type="caution">
    <text evidence="2">The sequence shown here is derived from an EMBL/GenBank/DDBJ whole genome shotgun (WGS) entry which is preliminary data.</text>
</comment>
<name>A0AA39QY85_9LECA</name>
<proteinExistence type="predicted"/>
<dbReference type="EMBL" id="JAFEKC020000013">
    <property type="protein sequence ID" value="KAK0511432.1"/>
    <property type="molecule type" value="Genomic_DNA"/>
</dbReference>
<gene>
    <name evidence="2" type="ORF">JMJ35_006005</name>
</gene>
<keyword evidence="3" id="KW-1185">Reference proteome</keyword>
<protein>
    <submittedName>
        <fullName evidence="2">Uncharacterized protein</fullName>
    </submittedName>
</protein>
<feature type="compositionally biased region" description="Low complexity" evidence="1">
    <location>
        <begin position="202"/>
        <end position="212"/>
    </location>
</feature>
<feature type="region of interest" description="Disordered" evidence="1">
    <location>
        <begin position="188"/>
        <end position="261"/>
    </location>
</feature>
<evidence type="ECO:0000313" key="2">
    <source>
        <dbReference type="EMBL" id="KAK0511432.1"/>
    </source>
</evidence>
<sequence length="436" mass="49499">MNPHSPWIRSSKSSSSSDYSDESHNSGSTAATVDSGRSPLQQYKTDGNPYQTGDWEIPQYEYVDFARPQTSESYGTSISSLEDYDDDLPPFEIPNETEEYLAPTALASSPEEFALYFPSTSRMSIRHDDATLDGNMNLRVDTAANTLDGGKVDMTLFHLRMHDLKRREFSLRRYCRDSGREVCHSSRKYMKPSVIRRPGLQRSMSSALSSLRSKSETKTPTLKSLKRHDSGYDSMPDADMDEDDEDSNPSQRTSSSIPIPTNTTLLEFSNYTHLEVKRRGAKSSKRYEVEYWGIKYVWRRVSVRSGTFKEAQYHLINAKTSATLAHIVPIPLSRHEMQEEEAKGGWIPPCSMFFEEAVLNSTPELADVIVASGLIALVDDCIKSRWHQKRRVLLSIPMLHKSPLKMSTEYVGAKRLMDEVFNLREKTPAPRSLPLR</sequence>
<accession>A0AA39QY85</accession>
<feature type="compositionally biased region" description="Acidic residues" evidence="1">
    <location>
        <begin position="236"/>
        <end position="247"/>
    </location>
</feature>